<dbReference type="InterPro" id="IPR058792">
    <property type="entry name" value="Beta-barrel_RND_2"/>
</dbReference>
<dbReference type="Pfam" id="PF25973">
    <property type="entry name" value="BSH_CzcB"/>
    <property type="match status" value="1"/>
</dbReference>
<dbReference type="AlphaFoldDB" id="Q47AQ8"/>
<proteinExistence type="inferred from homology"/>
<dbReference type="HOGENOM" id="CLU_018816_1_4_4"/>
<dbReference type="eggNOG" id="COG0845">
    <property type="taxonomic scope" value="Bacteria"/>
</dbReference>
<dbReference type="EMBL" id="CP000089">
    <property type="protein sequence ID" value="AAZ48073.1"/>
    <property type="molecule type" value="Genomic_DNA"/>
</dbReference>
<dbReference type="Pfam" id="PF25954">
    <property type="entry name" value="Beta-barrel_RND_2"/>
    <property type="match status" value="1"/>
</dbReference>
<dbReference type="Gene3D" id="2.40.30.170">
    <property type="match status" value="1"/>
</dbReference>
<dbReference type="InterPro" id="IPR006143">
    <property type="entry name" value="RND_pump_MFP"/>
</dbReference>
<reference evidence="4" key="1">
    <citation type="submission" date="2005-08" db="EMBL/GenBank/DDBJ databases">
        <title>Complete sequence of Dechloromonas aromatica RCB.</title>
        <authorList>
            <person name="Salinero K.K."/>
            <person name="Copeland A."/>
            <person name="Lucas S."/>
            <person name="Lapidus A."/>
            <person name="Barry K."/>
            <person name="Detter J.C."/>
            <person name="Glavina T."/>
            <person name="Hammon N."/>
            <person name="Israni S."/>
            <person name="Pitluck S."/>
            <person name="Di Bartolo G."/>
            <person name="Trong S."/>
            <person name="Schmutz J."/>
            <person name="Larimer F."/>
            <person name="Land M."/>
            <person name="Ivanova N."/>
            <person name="Richardson P."/>
        </authorList>
    </citation>
    <scope>NUCLEOTIDE SEQUENCE</scope>
    <source>
        <strain evidence="4">RCB</strain>
    </source>
</reference>
<name>Q47AQ8_DECAR</name>
<dbReference type="KEGG" id="dar:Daro_3344"/>
<organism evidence="4">
    <name type="scientific">Dechloromonas aromatica (strain RCB)</name>
    <dbReference type="NCBI Taxonomy" id="159087"/>
    <lineage>
        <taxon>Bacteria</taxon>
        <taxon>Pseudomonadati</taxon>
        <taxon>Pseudomonadota</taxon>
        <taxon>Betaproteobacteria</taxon>
        <taxon>Rhodocyclales</taxon>
        <taxon>Azonexaceae</taxon>
        <taxon>Dechloromonas</taxon>
    </lineage>
</organism>
<evidence type="ECO:0000256" key="1">
    <source>
        <dbReference type="ARBA" id="ARBA00009477"/>
    </source>
</evidence>
<comment type="similarity">
    <text evidence="1">Belongs to the membrane fusion protein (MFP) (TC 8.A.1) family.</text>
</comment>
<evidence type="ECO:0000259" key="3">
    <source>
        <dbReference type="Pfam" id="PF25973"/>
    </source>
</evidence>
<dbReference type="Gene3D" id="2.40.50.100">
    <property type="match status" value="1"/>
</dbReference>
<evidence type="ECO:0000313" key="4">
    <source>
        <dbReference type="EMBL" id="AAZ48073.1"/>
    </source>
</evidence>
<sequence length="333" mass="35246">MLIFMSANILRPLVFGLLLVSTAVFSVEPLPVVAVQRHAVDLTFPAESLVEAVQQATVGAQLAGRVLEVKADAGQSVKKGDVLMRIDAREAAEAARAAEAQYANAKVSYERTKSLVAQKFMSGAALDKAKADFDAAAANRSAAGASQSHATIVAPITGIVARRHAELGDMAMPGVPLFTIYQPGSLRVTASIPQHRLKEMRSVKTARVEFPELGKWVDSNSVQLLPTADASTHVSQVRVSLPDVADAMPGMFARVHFVTGQAEKLTVPAVAVLRRGEVAAVYVQTPDNRLSLRQLRLGDTVGQGEIEVLAGLASGDKVVTDPVKAAIQLKSGQ</sequence>
<protein>
    <submittedName>
        <fullName evidence="4">Secretion protein HlyD</fullName>
    </submittedName>
</protein>
<dbReference type="Gene3D" id="1.10.287.470">
    <property type="entry name" value="Helix hairpin bin"/>
    <property type="match status" value="1"/>
</dbReference>
<evidence type="ECO:0000259" key="2">
    <source>
        <dbReference type="Pfam" id="PF25954"/>
    </source>
</evidence>
<feature type="domain" description="CusB-like beta-barrel" evidence="2">
    <location>
        <begin position="188"/>
        <end position="259"/>
    </location>
</feature>
<dbReference type="OrthoDB" id="9806939at2"/>
<dbReference type="PANTHER" id="PTHR30469">
    <property type="entry name" value="MULTIDRUG RESISTANCE PROTEIN MDTA"/>
    <property type="match status" value="1"/>
</dbReference>
<accession>Q47AQ8</accession>
<dbReference type="PANTHER" id="PTHR30469:SF38">
    <property type="entry name" value="HLYD FAMILY SECRETION PROTEIN"/>
    <property type="match status" value="1"/>
</dbReference>
<gene>
    <name evidence="4" type="ordered locus">Daro_3344</name>
</gene>
<dbReference type="InterPro" id="IPR058647">
    <property type="entry name" value="BSH_CzcB-like"/>
</dbReference>
<dbReference type="NCBIfam" id="TIGR01730">
    <property type="entry name" value="RND_mfp"/>
    <property type="match status" value="1"/>
</dbReference>
<dbReference type="GO" id="GO:1990281">
    <property type="term" value="C:efflux pump complex"/>
    <property type="evidence" value="ECO:0007669"/>
    <property type="project" value="TreeGrafter"/>
</dbReference>
<dbReference type="SUPFAM" id="SSF111369">
    <property type="entry name" value="HlyD-like secretion proteins"/>
    <property type="match status" value="1"/>
</dbReference>
<dbReference type="STRING" id="159087.Daro_3344"/>
<dbReference type="Gene3D" id="2.40.420.20">
    <property type="match status" value="1"/>
</dbReference>
<dbReference type="GO" id="GO:0015562">
    <property type="term" value="F:efflux transmembrane transporter activity"/>
    <property type="evidence" value="ECO:0007669"/>
    <property type="project" value="TreeGrafter"/>
</dbReference>
<feature type="domain" description="CzcB-like barrel-sandwich hybrid" evidence="3">
    <location>
        <begin position="55"/>
        <end position="180"/>
    </location>
</feature>